<dbReference type="SUPFAM" id="SSF54593">
    <property type="entry name" value="Glyoxalase/Bleomycin resistance protein/Dihydroxybiphenyl dioxygenase"/>
    <property type="match status" value="1"/>
</dbReference>
<gene>
    <name evidence="2" type="ORF">ACFSUF_04080</name>
</gene>
<comment type="caution">
    <text evidence="2">The sequence shown here is derived from an EMBL/GenBank/DDBJ whole genome shotgun (WGS) entry which is preliminary data.</text>
</comment>
<dbReference type="Proteomes" id="UP001597541">
    <property type="component" value="Unassembled WGS sequence"/>
</dbReference>
<evidence type="ECO:0000313" key="2">
    <source>
        <dbReference type="EMBL" id="MFD2611597.1"/>
    </source>
</evidence>
<accession>A0ABW5P8K1</accession>
<feature type="domain" description="VOC" evidence="1">
    <location>
        <begin position="6"/>
        <end position="117"/>
    </location>
</feature>
<dbReference type="InterPro" id="IPR037523">
    <property type="entry name" value="VOC_core"/>
</dbReference>
<evidence type="ECO:0000313" key="3">
    <source>
        <dbReference type="Proteomes" id="UP001597541"/>
    </source>
</evidence>
<proteinExistence type="predicted"/>
<sequence length="143" mass="15913">MTKLRQLEHVTLYAHDVRRLAAFYETALGLAGSQTPGDDGPARLAIDPSSGRAELVILNNPRHMRLAFSTETLSDFKAIWHRMKALGIFTQGPYWQQEGPTFSMFDPEGNHVQIIWIVRTACQPGSQVTFGELAELADQTGQT</sequence>
<evidence type="ECO:0000259" key="1">
    <source>
        <dbReference type="PROSITE" id="PS51819"/>
    </source>
</evidence>
<protein>
    <submittedName>
        <fullName evidence="2">VOC family protein</fullName>
    </submittedName>
</protein>
<name>A0ABW5P8K1_9BACL</name>
<dbReference type="EMBL" id="JBHUME010000005">
    <property type="protein sequence ID" value="MFD2611597.1"/>
    <property type="molecule type" value="Genomic_DNA"/>
</dbReference>
<keyword evidence="3" id="KW-1185">Reference proteome</keyword>
<dbReference type="Pfam" id="PF00903">
    <property type="entry name" value="Glyoxalase"/>
    <property type="match status" value="1"/>
</dbReference>
<organism evidence="2 3">
    <name type="scientific">Paenibacillus gansuensis</name>
    <dbReference type="NCBI Taxonomy" id="306542"/>
    <lineage>
        <taxon>Bacteria</taxon>
        <taxon>Bacillati</taxon>
        <taxon>Bacillota</taxon>
        <taxon>Bacilli</taxon>
        <taxon>Bacillales</taxon>
        <taxon>Paenibacillaceae</taxon>
        <taxon>Paenibacillus</taxon>
    </lineage>
</organism>
<reference evidence="3" key="1">
    <citation type="journal article" date="2019" name="Int. J. Syst. Evol. Microbiol.">
        <title>The Global Catalogue of Microorganisms (GCM) 10K type strain sequencing project: providing services to taxonomists for standard genome sequencing and annotation.</title>
        <authorList>
            <consortium name="The Broad Institute Genomics Platform"/>
            <consortium name="The Broad Institute Genome Sequencing Center for Infectious Disease"/>
            <person name="Wu L."/>
            <person name="Ma J."/>
        </authorList>
    </citation>
    <scope>NUCLEOTIDE SEQUENCE [LARGE SCALE GENOMIC DNA]</scope>
    <source>
        <strain evidence="3">KCTC 3950</strain>
    </source>
</reference>
<dbReference type="PROSITE" id="PS51819">
    <property type="entry name" value="VOC"/>
    <property type="match status" value="1"/>
</dbReference>
<dbReference type="Gene3D" id="3.10.180.10">
    <property type="entry name" value="2,3-Dihydroxybiphenyl 1,2-Dioxygenase, domain 1"/>
    <property type="match status" value="1"/>
</dbReference>
<dbReference type="InterPro" id="IPR004360">
    <property type="entry name" value="Glyas_Fos-R_dOase_dom"/>
</dbReference>
<dbReference type="RefSeq" id="WP_377600419.1">
    <property type="nucleotide sequence ID" value="NZ_JBHUME010000005.1"/>
</dbReference>
<dbReference type="CDD" id="cd06587">
    <property type="entry name" value="VOC"/>
    <property type="match status" value="1"/>
</dbReference>
<dbReference type="InterPro" id="IPR029068">
    <property type="entry name" value="Glyas_Bleomycin-R_OHBP_Dase"/>
</dbReference>